<dbReference type="Proteomes" id="UP000299102">
    <property type="component" value="Unassembled WGS sequence"/>
</dbReference>
<dbReference type="AlphaFoldDB" id="A0A4C1ZTI7"/>
<name>A0A4C1ZTI7_EUMVA</name>
<evidence type="ECO:0000313" key="2">
    <source>
        <dbReference type="Proteomes" id="UP000299102"/>
    </source>
</evidence>
<dbReference type="EMBL" id="BGZK01002054">
    <property type="protein sequence ID" value="GBP90083.1"/>
    <property type="molecule type" value="Genomic_DNA"/>
</dbReference>
<sequence length="211" mass="23416">MHVAIACCPILGWRFASSGGCAKPKPRSSFRRCVYCSGQRDLASSTARYILVSYALVNVTAATIRTRSTIDIRHYHRREVTGFSCDVPPSQCPRYVEHAGHWNIIEVEQHSDSENSENDGVSSVKSHVSRNISLKNLIIERGAAKTTVHSFFAIEFPLVDTSSLPIFPRRTSFGSIVPSAARDPDLVVYPPRTPSTLRGRLSRGSHSMLMR</sequence>
<protein>
    <submittedName>
        <fullName evidence="1">Uncharacterized protein</fullName>
    </submittedName>
</protein>
<proteinExistence type="predicted"/>
<evidence type="ECO:0000313" key="1">
    <source>
        <dbReference type="EMBL" id="GBP90083.1"/>
    </source>
</evidence>
<comment type="caution">
    <text evidence="1">The sequence shown here is derived from an EMBL/GenBank/DDBJ whole genome shotgun (WGS) entry which is preliminary data.</text>
</comment>
<keyword evidence="2" id="KW-1185">Reference proteome</keyword>
<accession>A0A4C1ZTI7</accession>
<gene>
    <name evidence="1" type="ORF">EVAR_27071_1</name>
</gene>
<organism evidence="1 2">
    <name type="scientific">Eumeta variegata</name>
    <name type="common">Bagworm moth</name>
    <name type="synonym">Eumeta japonica</name>
    <dbReference type="NCBI Taxonomy" id="151549"/>
    <lineage>
        <taxon>Eukaryota</taxon>
        <taxon>Metazoa</taxon>
        <taxon>Ecdysozoa</taxon>
        <taxon>Arthropoda</taxon>
        <taxon>Hexapoda</taxon>
        <taxon>Insecta</taxon>
        <taxon>Pterygota</taxon>
        <taxon>Neoptera</taxon>
        <taxon>Endopterygota</taxon>
        <taxon>Lepidoptera</taxon>
        <taxon>Glossata</taxon>
        <taxon>Ditrysia</taxon>
        <taxon>Tineoidea</taxon>
        <taxon>Psychidae</taxon>
        <taxon>Oiketicinae</taxon>
        <taxon>Eumeta</taxon>
    </lineage>
</organism>
<reference evidence="1 2" key="1">
    <citation type="journal article" date="2019" name="Commun. Biol.">
        <title>The bagworm genome reveals a unique fibroin gene that provides high tensile strength.</title>
        <authorList>
            <person name="Kono N."/>
            <person name="Nakamura H."/>
            <person name="Ohtoshi R."/>
            <person name="Tomita M."/>
            <person name="Numata K."/>
            <person name="Arakawa K."/>
        </authorList>
    </citation>
    <scope>NUCLEOTIDE SEQUENCE [LARGE SCALE GENOMIC DNA]</scope>
</reference>